<dbReference type="PANTHER" id="PTHR37862">
    <property type="entry name" value="FANCONI ANEMIA CORE COMPLEX-ASSOCIATED PROTEIN 20"/>
    <property type="match status" value="1"/>
</dbReference>
<feature type="region of interest" description="Disordered" evidence="1">
    <location>
        <begin position="106"/>
        <end position="178"/>
    </location>
</feature>
<dbReference type="InterPro" id="IPR052689">
    <property type="entry name" value="FA_core_complex_assoc"/>
</dbReference>
<evidence type="ECO:0000256" key="1">
    <source>
        <dbReference type="SAM" id="MobiDB-lite"/>
    </source>
</evidence>
<dbReference type="InterPro" id="IPR031490">
    <property type="entry name" value="UBZ2_FAAP20"/>
</dbReference>
<keyword evidence="4" id="KW-1185">Reference proteome</keyword>
<evidence type="ECO:0000313" key="3">
    <source>
        <dbReference type="EMBL" id="CAJ1055150.1"/>
    </source>
</evidence>
<dbReference type="Proteomes" id="UP001178508">
    <property type="component" value="Chromosome 4"/>
</dbReference>
<evidence type="ECO:0000313" key="4">
    <source>
        <dbReference type="Proteomes" id="UP001178508"/>
    </source>
</evidence>
<reference evidence="3" key="1">
    <citation type="submission" date="2023-08" db="EMBL/GenBank/DDBJ databases">
        <authorList>
            <person name="Alioto T."/>
            <person name="Alioto T."/>
            <person name="Gomez Garrido J."/>
        </authorList>
    </citation>
    <scope>NUCLEOTIDE SEQUENCE</scope>
</reference>
<protein>
    <submittedName>
        <fullName evidence="3">Fanconi anemia core complex-associated protein 20</fullName>
    </submittedName>
</protein>
<feature type="compositionally biased region" description="Polar residues" evidence="1">
    <location>
        <begin position="165"/>
        <end position="178"/>
    </location>
</feature>
<dbReference type="GO" id="GO:0043130">
    <property type="term" value="F:ubiquitin binding"/>
    <property type="evidence" value="ECO:0007669"/>
    <property type="project" value="InterPro"/>
</dbReference>
<dbReference type="Pfam" id="PF15750">
    <property type="entry name" value="UBZ_FAAP20"/>
    <property type="match status" value="1"/>
</dbReference>
<name>A0AAV1F2H2_XYRNO</name>
<feature type="domain" description="UBZ2-type" evidence="2">
    <location>
        <begin position="211"/>
        <end position="247"/>
    </location>
</feature>
<proteinExistence type="predicted"/>
<gene>
    <name evidence="3" type="ORF">XNOV1_A015108</name>
</gene>
<dbReference type="PANTHER" id="PTHR37862:SF1">
    <property type="entry name" value="FANCONI ANEMIA CORE COMPLEX-ASSOCIATED PROTEIN 20"/>
    <property type="match status" value="1"/>
</dbReference>
<dbReference type="AlphaFoldDB" id="A0AAV1F2H2"/>
<dbReference type="PROSITE" id="PS51906">
    <property type="entry name" value="ZF_UBZ2"/>
    <property type="match status" value="1"/>
</dbReference>
<organism evidence="3 4">
    <name type="scientific">Xyrichtys novacula</name>
    <name type="common">Pearly razorfish</name>
    <name type="synonym">Hemipteronotus novacula</name>
    <dbReference type="NCBI Taxonomy" id="13765"/>
    <lineage>
        <taxon>Eukaryota</taxon>
        <taxon>Metazoa</taxon>
        <taxon>Chordata</taxon>
        <taxon>Craniata</taxon>
        <taxon>Vertebrata</taxon>
        <taxon>Euteleostomi</taxon>
        <taxon>Actinopterygii</taxon>
        <taxon>Neopterygii</taxon>
        <taxon>Teleostei</taxon>
        <taxon>Neoteleostei</taxon>
        <taxon>Acanthomorphata</taxon>
        <taxon>Eupercaria</taxon>
        <taxon>Labriformes</taxon>
        <taxon>Labridae</taxon>
        <taxon>Xyrichtys</taxon>
    </lineage>
</organism>
<accession>A0AAV1F2H2</accession>
<sequence>MAEKPSKSKLKRKKVSVEDPQLKKCLGGTQKRTHTSISEAERSAVPAAVWWNGEQLPAVESLWALTLKSALPQLQNQNWDLVPDLPEPSAVTTTALKEDDLRCCDLRDEIPPFPEPSSRIQSGPLRSSSSQQDPPVQTKPAPDLDPQLSSQSRTSLDIKRRSLQAKRQSSVGGNMSLSNQQEVSDCTDLMQEVQNKEEMKRSDRGAGGRVLQSCPMCLLEFPVGFTQMDCDSHLAQCLSEVNEDVTW</sequence>
<dbReference type="EMBL" id="OY660867">
    <property type="protein sequence ID" value="CAJ1055150.1"/>
    <property type="molecule type" value="Genomic_DNA"/>
</dbReference>
<dbReference type="GO" id="GO:0043240">
    <property type="term" value="C:Fanconi anaemia nuclear complex"/>
    <property type="evidence" value="ECO:0007669"/>
    <property type="project" value="TreeGrafter"/>
</dbReference>
<feature type="compositionally biased region" description="Polar residues" evidence="1">
    <location>
        <begin position="118"/>
        <end position="135"/>
    </location>
</feature>
<evidence type="ECO:0000259" key="2">
    <source>
        <dbReference type="PROSITE" id="PS51906"/>
    </source>
</evidence>